<feature type="transmembrane region" description="Helical" evidence="5">
    <location>
        <begin position="7"/>
        <end position="30"/>
    </location>
</feature>
<evidence type="ECO:0000256" key="1">
    <source>
        <dbReference type="ARBA" id="ARBA00022723"/>
    </source>
</evidence>
<proteinExistence type="predicted"/>
<dbReference type="Gene3D" id="3.30.40.10">
    <property type="entry name" value="Zinc/RING finger domain, C3HC4 (zinc finger)"/>
    <property type="match status" value="1"/>
</dbReference>
<accession>A0AAD5N3W0</accession>
<feature type="domain" description="RING-type" evidence="6">
    <location>
        <begin position="170"/>
        <end position="211"/>
    </location>
</feature>
<dbReference type="Pfam" id="PF00097">
    <property type="entry name" value="zf-C3HC4"/>
    <property type="match status" value="1"/>
</dbReference>
<name>A0AAD5N3W0_PARTN</name>
<organism evidence="7 8">
    <name type="scientific">Parelaphostrongylus tenuis</name>
    <name type="common">Meningeal worm</name>
    <dbReference type="NCBI Taxonomy" id="148309"/>
    <lineage>
        <taxon>Eukaryota</taxon>
        <taxon>Metazoa</taxon>
        <taxon>Ecdysozoa</taxon>
        <taxon>Nematoda</taxon>
        <taxon>Chromadorea</taxon>
        <taxon>Rhabditida</taxon>
        <taxon>Rhabditina</taxon>
        <taxon>Rhabditomorpha</taxon>
        <taxon>Strongyloidea</taxon>
        <taxon>Metastrongylidae</taxon>
        <taxon>Parelaphostrongylus</taxon>
    </lineage>
</organism>
<dbReference type="PROSITE" id="PS50089">
    <property type="entry name" value="ZF_RING_2"/>
    <property type="match status" value="1"/>
</dbReference>
<keyword evidence="3" id="KW-0862">Zinc</keyword>
<evidence type="ECO:0000256" key="5">
    <source>
        <dbReference type="SAM" id="Phobius"/>
    </source>
</evidence>
<comment type="caution">
    <text evidence="7">The sequence shown here is derived from an EMBL/GenBank/DDBJ whole genome shotgun (WGS) entry which is preliminary data.</text>
</comment>
<dbReference type="Proteomes" id="UP001196413">
    <property type="component" value="Unassembled WGS sequence"/>
</dbReference>
<keyword evidence="1" id="KW-0479">Metal-binding</keyword>
<evidence type="ECO:0000256" key="4">
    <source>
        <dbReference type="PROSITE-ProRule" id="PRU00175"/>
    </source>
</evidence>
<keyword evidence="5" id="KW-0472">Membrane</keyword>
<dbReference type="InterPro" id="IPR018957">
    <property type="entry name" value="Znf_C3HC4_RING-type"/>
</dbReference>
<evidence type="ECO:0000313" key="7">
    <source>
        <dbReference type="EMBL" id="KAJ1359389.1"/>
    </source>
</evidence>
<dbReference type="EMBL" id="JAHQIW010003604">
    <property type="protein sequence ID" value="KAJ1359389.1"/>
    <property type="molecule type" value="Genomic_DNA"/>
</dbReference>
<evidence type="ECO:0000259" key="6">
    <source>
        <dbReference type="PROSITE" id="PS50089"/>
    </source>
</evidence>
<evidence type="ECO:0000313" key="8">
    <source>
        <dbReference type="Proteomes" id="UP001196413"/>
    </source>
</evidence>
<dbReference type="InterPro" id="IPR001841">
    <property type="entry name" value="Znf_RING"/>
</dbReference>
<keyword evidence="2 4" id="KW-0863">Zinc-finger</keyword>
<keyword evidence="5" id="KW-0812">Transmembrane</keyword>
<reference evidence="7" key="1">
    <citation type="submission" date="2021-06" db="EMBL/GenBank/DDBJ databases">
        <title>Parelaphostrongylus tenuis whole genome reference sequence.</title>
        <authorList>
            <person name="Garwood T.J."/>
            <person name="Larsen P.A."/>
            <person name="Fountain-Jones N.M."/>
            <person name="Garbe J.R."/>
            <person name="Macchietto M.G."/>
            <person name="Kania S.A."/>
            <person name="Gerhold R.W."/>
            <person name="Richards J.E."/>
            <person name="Wolf T.M."/>
        </authorList>
    </citation>
    <scope>NUCLEOTIDE SEQUENCE</scope>
    <source>
        <strain evidence="7">MNPRO001-30</strain>
        <tissue evidence="7">Meninges</tissue>
    </source>
</reference>
<protein>
    <recommendedName>
        <fullName evidence="6">RING-type domain-containing protein</fullName>
    </recommendedName>
</protein>
<keyword evidence="5" id="KW-1133">Transmembrane helix</keyword>
<dbReference type="InterPro" id="IPR013083">
    <property type="entry name" value="Znf_RING/FYVE/PHD"/>
</dbReference>
<sequence>MNVSLCCAVDVVVVVVVVALDVVVVAVVFVDQISMELIEHQYDRDNTERVVTICNANVLRYLSGMYDTLHICFLREQEHVPLMGLASHTFMDHSFIDFDELWSSYNPFVSLEKPLPQWTQEKLEEGDTIQFQLKFYEDTTYVRLAKNRREWDDLYIDYLLNGVPRKLHSCACCIENDKDRVAVTECGHSMCLDCWGKWTKGKIEPRCFLCHESGLYSVIAIARDSPCPLDYCRSGDGKDDYVLVPCGNPRYQSTLKSNTIKSAVERRGGESYQQPCSRWQASWQLTKPSTLFQGMNDKVLNTFGTKCIVLNASNSAASFG</sequence>
<dbReference type="SUPFAM" id="SSF57850">
    <property type="entry name" value="RING/U-box"/>
    <property type="match status" value="1"/>
</dbReference>
<dbReference type="GO" id="GO:0008270">
    <property type="term" value="F:zinc ion binding"/>
    <property type="evidence" value="ECO:0007669"/>
    <property type="project" value="UniProtKB-KW"/>
</dbReference>
<dbReference type="AlphaFoldDB" id="A0AAD5N3W0"/>
<evidence type="ECO:0000256" key="3">
    <source>
        <dbReference type="ARBA" id="ARBA00022833"/>
    </source>
</evidence>
<keyword evidence="8" id="KW-1185">Reference proteome</keyword>
<gene>
    <name evidence="7" type="ORF">KIN20_018100</name>
</gene>
<evidence type="ECO:0000256" key="2">
    <source>
        <dbReference type="ARBA" id="ARBA00022771"/>
    </source>
</evidence>